<proteinExistence type="predicted"/>
<reference evidence="1 2" key="1">
    <citation type="submission" date="2020-08" db="EMBL/GenBank/DDBJ databases">
        <title>The Agave Microbiome: Exploring the role of microbial communities in plant adaptations to desert environments.</title>
        <authorList>
            <person name="Partida-Martinez L.P."/>
        </authorList>
    </citation>
    <scope>NUCLEOTIDE SEQUENCE [LARGE SCALE GENOMIC DNA]</scope>
    <source>
        <strain evidence="1 2">AS2.23</strain>
    </source>
</reference>
<dbReference type="SUPFAM" id="SSF54427">
    <property type="entry name" value="NTF2-like"/>
    <property type="match status" value="1"/>
</dbReference>
<dbReference type="Proteomes" id="UP000533269">
    <property type="component" value="Unassembled WGS sequence"/>
</dbReference>
<reference evidence="1 2" key="2">
    <citation type="submission" date="2020-08" db="EMBL/GenBank/DDBJ databases">
        <authorList>
            <person name="Partida-Martinez L."/>
            <person name="Huntemann M."/>
            <person name="Clum A."/>
            <person name="Wang J."/>
            <person name="Palaniappan K."/>
            <person name="Ritter S."/>
            <person name="Chen I.-M."/>
            <person name="Stamatis D."/>
            <person name="Reddy T."/>
            <person name="O'Malley R."/>
            <person name="Daum C."/>
            <person name="Shapiro N."/>
            <person name="Ivanova N."/>
            <person name="Kyrpides N."/>
            <person name="Woyke T."/>
        </authorList>
    </citation>
    <scope>NUCLEOTIDE SEQUENCE [LARGE SCALE GENOMIC DNA]</scope>
    <source>
        <strain evidence="1 2">AS2.23</strain>
    </source>
</reference>
<organism evidence="1 2">
    <name type="scientific">Kineococcus radiotolerans</name>
    <dbReference type="NCBI Taxonomy" id="131568"/>
    <lineage>
        <taxon>Bacteria</taxon>
        <taxon>Bacillati</taxon>
        <taxon>Actinomycetota</taxon>
        <taxon>Actinomycetes</taxon>
        <taxon>Kineosporiales</taxon>
        <taxon>Kineosporiaceae</taxon>
        <taxon>Kineococcus</taxon>
    </lineage>
</organism>
<dbReference type="InterPro" id="IPR032710">
    <property type="entry name" value="NTF2-like_dom_sf"/>
</dbReference>
<gene>
    <name evidence="1" type="ORF">FHR75_003883</name>
</gene>
<dbReference type="Gene3D" id="3.10.450.50">
    <property type="match status" value="1"/>
</dbReference>
<accession>A0A7W4XYZ2</accession>
<dbReference type="AlphaFoldDB" id="A0A7W4XYZ2"/>
<name>A0A7W4XYZ2_KINRA</name>
<dbReference type="RefSeq" id="WP_183392670.1">
    <property type="nucleotide sequence ID" value="NZ_JACHVY010000004.1"/>
</dbReference>
<protein>
    <recommendedName>
        <fullName evidence="3">SnoaL-like domain-containing protein</fullName>
    </recommendedName>
</protein>
<evidence type="ECO:0000313" key="2">
    <source>
        <dbReference type="Proteomes" id="UP000533269"/>
    </source>
</evidence>
<comment type="caution">
    <text evidence="1">The sequence shown here is derived from an EMBL/GenBank/DDBJ whole genome shotgun (WGS) entry which is preliminary data.</text>
</comment>
<evidence type="ECO:0008006" key="3">
    <source>
        <dbReference type="Google" id="ProtNLM"/>
    </source>
</evidence>
<dbReference type="EMBL" id="JACHVY010000004">
    <property type="protein sequence ID" value="MBB2903047.1"/>
    <property type="molecule type" value="Genomic_DNA"/>
</dbReference>
<sequence length="107" mass="11617">MDGAAGLTALLDSVNAEDTEGFLDAFTDDAVVDDDGQFYQGLLQIAEWNTRRVIGLHVRLRPVPAPSPGGGLLVEVRAAGTVERSRVTAHWRLDRVEHLEVRAVPAE</sequence>
<evidence type="ECO:0000313" key="1">
    <source>
        <dbReference type="EMBL" id="MBB2903047.1"/>
    </source>
</evidence>